<evidence type="ECO:0000256" key="8">
    <source>
        <dbReference type="SAM" id="MobiDB-lite"/>
    </source>
</evidence>
<feature type="transmembrane region" description="Helical" evidence="9">
    <location>
        <begin position="170"/>
        <end position="187"/>
    </location>
</feature>
<dbReference type="InterPro" id="IPR050297">
    <property type="entry name" value="LipidA_mod_glycosyltrf_83"/>
</dbReference>
<accession>A0ABR5HX24</accession>
<dbReference type="EMBL" id="LFEH01000057">
    <property type="protein sequence ID" value="KMS78248.1"/>
    <property type="molecule type" value="Genomic_DNA"/>
</dbReference>
<organism evidence="12 13">
    <name type="scientific">Streptomyces leeuwenhoekii</name>
    <dbReference type="NCBI Taxonomy" id="1437453"/>
    <lineage>
        <taxon>Bacteria</taxon>
        <taxon>Bacillati</taxon>
        <taxon>Actinomycetota</taxon>
        <taxon>Actinomycetes</taxon>
        <taxon>Kitasatosporales</taxon>
        <taxon>Streptomycetaceae</taxon>
        <taxon>Streptomyces</taxon>
    </lineage>
</organism>
<feature type="compositionally biased region" description="Gly residues" evidence="8">
    <location>
        <begin position="588"/>
        <end position="609"/>
    </location>
</feature>
<feature type="transmembrane region" description="Helical" evidence="9">
    <location>
        <begin position="110"/>
        <end position="133"/>
    </location>
</feature>
<feature type="transmembrane region" description="Helical" evidence="9">
    <location>
        <begin position="324"/>
        <end position="342"/>
    </location>
</feature>
<feature type="transmembrane region" description="Helical" evidence="9">
    <location>
        <begin position="240"/>
        <end position="260"/>
    </location>
</feature>
<keyword evidence="13" id="KW-1185">Reference proteome</keyword>
<feature type="transmembrane region" description="Helical" evidence="9">
    <location>
        <begin position="463"/>
        <end position="485"/>
    </location>
</feature>
<evidence type="ECO:0000313" key="13">
    <source>
        <dbReference type="Proteomes" id="UP000037274"/>
    </source>
</evidence>
<feature type="region of interest" description="Disordered" evidence="8">
    <location>
        <begin position="496"/>
        <end position="693"/>
    </location>
</feature>
<evidence type="ECO:0000259" key="10">
    <source>
        <dbReference type="Pfam" id="PF13231"/>
    </source>
</evidence>
<sequence>MTSATDPLYPVAGRPAEPGAASTGPPRVPSPAATAPRWSLPSLLAILVLAGVLYSWNLSSSGLNSFYSAAVLSGTESWKAWFFGSLDAGNFLTVDKPPLALMVMGLSCRVFGYGTWQMMLPMIVAALATIWILHASVKRVWGHGAAAVAALVLALTPITVAINRDNNPDTLLVFLMVSGAALGLRAVRTGRLLPLLGSAVCFGLAFNTKMLQGYIALPAVFVVYVYASGLGWVRRVRNLVAAAVALAVSSFWWAAAVSLVPADERPYIGGSTDGTAWDLIMGYNGLGRILGGEGNGGGGGGGGGGFAGTAGVGRMFNDVLGGQISWLLPFAGVALVGGLVLCGRAPRTDLTRAALVLWGGWTSLHYLTFSMAEGTMHPYYTTALAPGIAALCAGGGVMLLRAFRADRRWTWVLPLALGITGVWAVVLLRRSSGWNTWLWPAIAVVMALAIVGLFLFRSGRRARLLAISVAAAVVASVAGPAAYAWSVPFGSGGGMGGTNPTAGPSTGGGMGGPGTGGGRGGFPGGANGEGSGESPQGAGNGQADGSPGGEPPNGQGGGPSGTLPDGGTPPDGTSGQAPDTGDSEAAGAGAGSGSGSGSGQASGGTGEMAGGTPPSDGSTSEGDTSSGSTSEGGASEGSTSEGGASEGGASEGGASEGGASDSARDSARDSASEGGGSSGAGGRPGGAGGFGGGGMGGASSELIAYLKKHQDGATWLLAVSSSQSAAQLILGSGEPVISMWGWSGSDRAMTLDRLKELVKNGELHYVQVGGGGMGGGPGGGSDIASEVTQWVQEHGTAVEASDYGAGTATDTASGSQSASGQTAGTSALYRLDPSDVN</sequence>
<dbReference type="RefSeq" id="WP_048573212.1">
    <property type="nucleotide sequence ID" value="NZ_LFEH01000057.1"/>
</dbReference>
<feature type="transmembrane region" description="Helical" evidence="9">
    <location>
        <begin position="412"/>
        <end position="431"/>
    </location>
</feature>
<feature type="compositionally biased region" description="Low complexity" evidence="8">
    <location>
        <begin position="615"/>
        <end position="643"/>
    </location>
</feature>
<evidence type="ECO:0000256" key="5">
    <source>
        <dbReference type="ARBA" id="ARBA00022692"/>
    </source>
</evidence>
<feature type="region of interest" description="Disordered" evidence="8">
    <location>
        <begin position="1"/>
        <end position="32"/>
    </location>
</feature>
<feature type="domain" description="Glycosyltransferase RgtA/B/C/D-like" evidence="10">
    <location>
        <begin position="95"/>
        <end position="253"/>
    </location>
</feature>
<keyword evidence="6 9" id="KW-1133">Transmembrane helix</keyword>
<reference evidence="12 13" key="1">
    <citation type="submission" date="2015-06" db="EMBL/GenBank/DDBJ databases">
        <title>Draft genome sequence of Streptomyces leeuwenhoekii C58, which produces the novel lasso peptide, chaxapeptin.</title>
        <authorList>
            <person name="Yi Y."/>
            <person name="Hai D."/>
            <person name="Jaspars M."/>
            <person name="Sheng H."/>
            <person name="Rateb M.E."/>
            <person name="Bull A."/>
            <person name="Goodfellow M."/>
            <person name="Asenjo J.A."/>
            <person name="Ebel R."/>
        </authorList>
    </citation>
    <scope>NUCLEOTIDE SEQUENCE [LARGE SCALE GENOMIC DNA]</scope>
    <source>
        <strain evidence="12 13">C58</strain>
    </source>
</reference>
<evidence type="ECO:0000256" key="3">
    <source>
        <dbReference type="ARBA" id="ARBA00022676"/>
    </source>
</evidence>
<feature type="transmembrane region" description="Helical" evidence="9">
    <location>
        <begin position="354"/>
        <end position="372"/>
    </location>
</feature>
<feature type="transmembrane region" description="Helical" evidence="9">
    <location>
        <begin position="140"/>
        <end position="158"/>
    </location>
</feature>
<evidence type="ECO:0000313" key="12">
    <source>
        <dbReference type="EMBL" id="KMS78248.1"/>
    </source>
</evidence>
<evidence type="ECO:0000259" key="11">
    <source>
        <dbReference type="Pfam" id="PF24878"/>
    </source>
</evidence>
<evidence type="ECO:0000256" key="1">
    <source>
        <dbReference type="ARBA" id="ARBA00004651"/>
    </source>
</evidence>
<evidence type="ECO:0000256" key="4">
    <source>
        <dbReference type="ARBA" id="ARBA00022679"/>
    </source>
</evidence>
<feature type="domain" description="Putative mannosyltransferase YkcA/B-like C-terminal" evidence="11">
    <location>
        <begin position="702"/>
        <end position="794"/>
    </location>
</feature>
<keyword evidence="5 9" id="KW-0812">Transmembrane</keyword>
<dbReference type="InterPro" id="IPR038731">
    <property type="entry name" value="RgtA/B/C-like"/>
</dbReference>
<dbReference type="Pfam" id="PF24878">
    <property type="entry name" value="YkcB_C"/>
    <property type="match status" value="1"/>
</dbReference>
<dbReference type="PANTHER" id="PTHR33908:SF3">
    <property type="entry name" value="UNDECAPRENYL PHOSPHATE-ALPHA-4-AMINO-4-DEOXY-L-ARABINOSE ARABINOSYL TRANSFERASE"/>
    <property type="match status" value="1"/>
</dbReference>
<feature type="compositionally biased region" description="Gly residues" evidence="8">
    <location>
        <begin position="505"/>
        <end position="531"/>
    </location>
</feature>
<feature type="compositionally biased region" description="Gly residues" evidence="8">
    <location>
        <begin position="644"/>
        <end position="656"/>
    </location>
</feature>
<evidence type="ECO:0000256" key="9">
    <source>
        <dbReference type="SAM" id="Phobius"/>
    </source>
</evidence>
<feature type="transmembrane region" description="Helical" evidence="9">
    <location>
        <begin position="378"/>
        <end position="400"/>
    </location>
</feature>
<keyword evidence="2" id="KW-1003">Cell membrane</keyword>
<feature type="compositionally biased region" description="Basic and acidic residues" evidence="8">
    <location>
        <begin position="662"/>
        <end position="671"/>
    </location>
</feature>
<dbReference type="Proteomes" id="UP000037274">
    <property type="component" value="Unassembled WGS sequence"/>
</dbReference>
<protein>
    <submittedName>
        <fullName evidence="12">Membrane protein</fullName>
    </submittedName>
</protein>
<comment type="subcellular location">
    <subcellularLocation>
        <location evidence="1">Cell membrane</location>
        <topology evidence="1">Multi-pass membrane protein</topology>
    </subcellularLocation>
</comment>
<keyword evidence="4" id="KW-0808">Transferase</keyword>
<feature type="transmembrane region" description="Helical" evidence="9">
    <location>
        <begin position="437"/>
        <end position="456"/>
    </location>
</feature>
<dbReference type="PANTHER" id="PTHR33908">
    <property type="entry name" value="MANNOSYLTRANSFERASE YKCB-RELATED"/>
    <property type="match status" value="1"/>
</dbReference>
<feature type="transmembrane region" description="Helical" evidence="9">
    <location>
        <begin position="38"/>
        <end position="56"/>
    </location>
</feature>
<proteinExistence type="predicted"/>
<feature type="compositionally biased region" description="Low complexity" evidence="8">
    <location>
        <begin position="800"/>
        <end position="827"/>
    </location>
</feature>
<evidence type="ECO:0000256" key="2">
    <source>
        <dbReference type="ARBA" id="ARBA00022475"/>
    </source>
</evidence>
<feature type="region of interest" description="Disordered" evidence="8">
    <location>
        <begin position="795"/>
        <end position="837"/>
    </location>
</feature>
<dbReference type="InterPro" id="IPR056785">
    <property type="entry name" value="YkcA/B-like_C"/>
</dbReference>
<dbReference type="Pfam" id="PF13231">
    <property type="entry name" value="PMT_2"/>
    <property type="match status" value="1"/>
</dbReference>
<name>A0ABR5HX24_STRLW</name>
<feature type="compositionally biased region" description="Gly residues" evidence="8">
    <location>
        <begin position="538"/>
        <end position="548"/>
    </location>
</feature>
<keyword evidence="7 9" id="KW-0472">Membrane</keyword>
<evidence type="ECO:0000256" key="6">
    <source>
        <dbReference type="ARBA" id="ARBA00022989"/>
    </source>
</evidence>
<feature type="compositionally biased region" description="Low complexity" evidence="8">
    <location>
        <begin position="561"/>
        <end position="575"/>
    </location>
</feature>
<feature type="compositionally biased region" description="Gly residues" evidence="8">
    <location>
        <begin position="673"/>
        <end position="693"/>
    </location>
</feature>
<comment type="caution">
    <text evidence="12">The sequence shown here is derived from an EMBL/GenBank/DDBJ whole genome shotgun (WGS) entry which is preliminary data.</text>
</comment>
<gene>
    <name evidence="12" type="ORF">ACH49_17100</name>
</gene>
<keyword evidence="3" id="KW-0328">Glycosyltransferase</keyword>
<evidence type="ECO:0000256" key="7">
    <source>
        <dbReference type="ARBA" id="ARBA00023136"/>
    </source>
</evidence>
<feature type="transmembrane region" description="Helical" evidence="9">
    <location>
        <begin position="214"/>
        <end position="233"/>
    </location>
</feature>